<evidence type="ECO:0000313" key="1">
    <source>
        <dbReference type="EMBL" id="NJQ04489.1"/>
    </source>
</evidence>
<sequence length="43" mass="4630">MEAQNTVLALQDMVEQHNETQPGLGGSSVSLFQCASDWSFVAC</sequence>
<dbReference type="Proteomes" id="UP000578686">
    <property type="component" value="Unassembled WGS sequence"/>
</dbReference>
<proteinExistence type="predicted"/>
<comment type="caution">
    <text evidence="1">The sequence shown here is derived from an EMBL/GenBank/DDBJ whole genome shotgun (WGS) entry which is preliminary data.</text>
</comment>
<protein>
    <submittedName>
        <fullName evidence="1">SapB/AmfS family lantipeptide</fullName>
    </submittedName>
</protein>
<dbReference type="EMBL" id="JAAVJD010000008">
    <property type="protein sequence ID" value="NJQ04489.1"/>
    <property type="molecule type" value="Genomic_DNA"/>
</dbReference>
<dbReference type="RefSeq" id="WP_167967788.1">
    <property type="nucleotide sequence ID" value="NZ_BHZG01000013.1"/>
</dbReference>
<reference evidence="1 2" key="1">
    <citation type="submission" date="2020-03" db="EMBL/GenBank/DDBJ databases">
        <title>Draft genome of Streptomyces sp. ventii, isolated from the Axial Seamount in the Pacific Ocean, and resequencing of the two type strains Streptomyces lonarensis strain NCL 716 and Streptomyces bohaiensis strain 11A07.</title>
        <authorList>
            <person name="Loughran R.M."/>
            <person name="Pfannmuller K.M."/>
            <person name="Wasson B.J."/>
            <person name="Deadmond M.C."/>
            <person name="Paddock B.E."/>
            <person name="Koyack M.J."/>
            <person name="Gallegos D.A."/>
            <person name="Mitchell E.A."/>
            <person name="Ushijima B."/>
            <person name="Saw J.H."/>
            <person name="Mcphail K.L."/>
            <person name="Videau P."/>
        </authorList>
    </citation>
    <scope>NUCLEOTIDE SEQUENCE [LARGE SCALE GENOMIC DNA]</scope>
    <source>
        <strain evidence="1 2">NCL716</strain>
    </source>
</reference>
<dbReference type="NCBIfam" id="NF033212">
    <property type="entry name" value="SapB_AmfS_lanti"/>
    <property type="match status" value="1"/>
</dbReference>
<keyword evidence="2" id="KW-1185">Reference proteome</keyword>
<accession>A0A7X6CY10</accession>
<gene>
    <name evidence="1" type="ORF">HCN56_02555</name>
</gene>
<evidence type="ECO:0000313" key="2">
    <source>
        <dbReference type="Proteomes" id="UP000578686"/>
    </source>
</evidence>
<organism evidence="1 2">
    <name type="scientific">Streptomyces lonarensis</name>
    <dbReference type="NCBI Taxonomy" id="700599"/>
    <lineage>
        <taxon>Bacteria</taxon>
        <taxon>Bacillati</taxon>
        <taxon>Actinomycetota</taxon>
        <taxon>Actinomycetes</taxon>
        <taxon>Kitasatosporales</taxon>
        <taxon>Streptomycetaceae</taxon>
        <taxon>Streptomyces</taxon>
    </lineage>
</organism>
<dbReference type="AlphaFoldDB" id="A0A7X6CY10"/>
<dbReference type="Pfam" id="PF19402">
    <property type="entry name" value="RamS"/>
    <property type="match status" value="1"/>
</dbReference>
<name>A0A7X6CY10_9ACTN</name>
<dbReference type="InterPro" id="IPR045825">
    <property type="entry name" value="RamS"/>
</dbReference>